<keyword evidence="15" id="KW-0346">Stress response</keyword>
<evidence type="ECO:0000256" key="9">
    <source>
        <dbReference type="ARBA" id="ARBA00022741"/>
    </source>
</evidence>
<evidence type="ECO:0000256" key="8">
    <source>
        <dbReference type="ARBA" id="ARBA00022692"/>
    </source>
</evidence>
<dbReference type="SUPFAM" id="SSF47384">
    <property type="entry name" value="Homodimeric domain of signal transducing histidine kinase"/>
    <property type="match status" value="1"/>
</dbReference>
<dbReference type="PANTHER" id="PTHR43065">
    <property type="entry name" value="SENSOR HISTIDINE KINASE"/>
    <property type="match status" value="1"/>
</dbReference>
<reference evidence="20 21" key="1">
    <citation type="journal article" date="2012" name="J. Bacteriol.">
        <title>Complete genome sequence of Enterobacter aerogenes KCTC 2190.</title>
        <authorList>
            <person name="Shin S.H."/>
            <person name="Kim S."/>
            <person name="Kim J.Y."/>
            <person name="Lee S."/>
            <person name="Um Y."/>
            <person name="Oh M.K."/>
            <person name="Kim Y.R."/>
            <person name="Lee J."/>
            <person name="Yang K.S."/>
        </authorList>
    </citation>
    <scope>NUCLEOTIDE SEQUENCE [LARGE SCALE GENOMIC DNA]</scope>
    <source>
        <strain evidence="20 21">KCTC 2190</strain>
    </source>
</reference>
<dbReference type="InterPro" id="IPR004358">
    <property type="entry name" value="Sig_transdc_His_kin-like_C"/>
</dbReference>
<dbReference type="PANTHER" id="PTHR43065:SF54">
    <property type="entry name" value="SENSOR PROTEIN ZRAS"/>
    <property type="match status" value="1"/>
</dbReference>
<dbReference type="PATRIC" id="fig|1028307.3.peg.1636"/>
<dbReference type="PRINTS" id="PR00344">
    <property type="entry name" value="BCTRLSENSOR"/>
</dbReference>
<evidence type="ECO:0000256" key="18">
    <source>
        <dbReference type="SAM" id="Phobius"/>
    </source>
</evidence>
<gene>
    <name evidence="20" type="ordered locus">EAE_08225</name>
</gene>
<keyword evidence="12" id="KW-0067">ATP-binding</keyword>
<dbReference type="HOGENOM" id="CLU_000445_89_29_6"/>
<keyword evidence="13 18" id="KW-1133">Transmembrane helix</keyword>
<dbReference type="SMART" id="SM00387">
    <property type="entry name" value="HATPase_c"/>
    <property type="match status" value="1"/>
</dbReference>
<evidence type="ECO:0000256" key="10">
    <source>
        <dbReference type="ARBA" id="ARBA00022777"/>
    </source>
</evidence>
<dbReference type="InterPro" id="IPR036097">
    <property type="entry name" value="HisK_dim/P_sf"/>
</dbReference>
<feature type="transmembrane region" description="Helical" evidence="18">
    <location>
        <begin position="195"/>
        <end position="216"/>
    </location>
</feature>
<accession>A0A0H3FUV3</accession>
<dbReference type="GO" id="GO:0005524">
    <property type="term" value="F:ATP binding"/>
    <property type="evidence" value="ECO:0007669"/>
    <property type="project" value="UniProtKB-KW"/>
</dbReference>
<protein>
    <recommendedName>
        <fullName evidence="17">Sensor histidine kinase ZraS</fullName>
        <ecNumber evidence="3">2.7.13.3</ecNumber>
    </recommendedName>
</protein>
<evidence type="ECO:0000256" key="13">
    <source>
        <dbReference type="ARBA" id="ARBA00022989"/>
    </source>
</evidence>
<dbReference type="Proteomes" id="UP000008881">
    <property type="component" value="Chromosome"/>
</dbReference>
<evidence type="ECO:0000256" key="6">
    <source>
        <dbReference type="ARBA" id="ARBA00022553"/>
    </source>
</evidence>
<dbReference type="Gene3D" id="1.10.287.130">
    <property type="match status" value="1"/>
</dbReference>
<dbReference type="SUPFAM" id="SSF55874">
    <property type="entry name" value="ATPase domain of HSP90 chaperone/DNA topoisomerase II/histidine kinase"/>
    <property type="match status" value="1"/>
</dbReference>
<dbReference type="GeneID" id="93309825"/>
<keyword evidence="7" id="KW-0808">Transferase</keyword>
<dbReference type="Pfam" id="PF00512">
    <property type="entry name" value="HisKA"/>
    <property type="match status" value="1"/>
</dbReference>
<proteinExistence type="predicted"/>
<dbReference type="SMART" id="SM00388">
    <property type="entry name" value="HisKA"/>
    <property type="match status" value="1"/>
</dbReference>
<evidence type="ECO:0000256" key="3">
    <source>
        <dbReference type="ARBA" id="ARBA00012438"/>
    </source>
</evidence>
<dbReference type="CDD" id="cd00082">
    <property type="entry name" value="HisKA"/>
    <property type="match status" value="1"/>
</dbReference>
<evidence type="ECO:0000256" key="4">
    <source>
        <dbReference type="ARBA" id="ARBA00022475"/>
    </source>
</evidence>
<evidence type="ECO:0000259" key="19">
    <source>
        <dbReference type="PROSITE" id="PS50109"/>
    </source>
</evidence>
<evidence type="ECO:0000256" key="1">
    <source>
        <dbReference type="ARBA" id="ARBA00000085"/>
    </source>
</evidence>
<evidence type="ECO:0000256" key="7">
    <source>
        <dbReference type="ARBA" id="ARBA00022679"/>
    </source>
</evidence>
<dbReference type="Gene3D" id="3.30.565.10">
    <property type="entry name" value="Histidine kinase-like ATPase, C-terminal domain"/>
    <property type="match status" value="1"/>
</dbReference>
<dbReference type="EMBL" id="CP002824">
    <property type="protein sequence ID" value="AEG96569.1"/>
    <property type="molecule type" value="Genomic_DNA"/>
</dbReference>
<dbReference type="InterPro" id="IPR033463">
    <property type="entry name" value="sCache_3"/>
</dbReference>
<dbReference type="KEGG" id="eae:EAE_08225"/>
<dbReference type="GO" id="GO:0005886">
    <property type="term" value="C:plasma membrane"/>
    <property type="evidence" value="ECO:0007669"/>
    <property type="project" value="UniProtKB-SubCell"/>
</dbReference>
<dbReference type="EC" id="2.7.13.3" evidence="3"/>
<keyword evidence="5" id="KW-0997">Cell inner membrane</keyword>
<keyword evidence="4" id="KW-1003">Cell membrane</keyword>
<dbReference type="Gene3D" id="3.30.450.20">
    <property type="entry name" value="PAS domain"/>
    <property type="match status" value="1"/>
</dbReference>
<dbReference type="Pfam" id="PF02518">
    <property type="entry name" value="HATPase_c"/>
    <property type="match status" value="1"/>
</dbReference>
<evidence type="ECO:0000256" key="12">
    <source>
        <dbReference type="ARBA" id="ARBA00022840"/>
    </source>
</evidence>
<keyword evidence="16 18" id="KW-0472">Membrane</keyword>
<evidence type="ECO:0000313" key="20">
    <source>
        <dbReference type="EMBL" id="AEG96569.1"/>
    </source>
</evidence>
<evidence type="ECO:0000256" key="15">
    <source>
        <dbReference type="ARBA" id="ARBA00023016"/>
    </source>
</evidence>
<dbReference type="InterPro" id="IPR036890">
    <property type="entry name" value="HATPase_C_sf"/>
</dbReference>
<keyword evidence="21" id="KW-1185">Reference proteome</keyword>
<comment type="subcellular location">
    <subcellularLocation>
        <location evidence="2">Cell inner membrane</location>
        <topology evidence="2">Multi-pass membrane protein</topology>
    </subcellularLocation>
</comment>
<comment type="catalytic activity">
    <reaction evidence="1">
        <text>ATP + protein L-histidine = ADP + protein N-phospho-L-histidine.</text>
        <dbReference type="EC" id="2.7.13.3"/>
    </reaction>
</comment>
<evidence type="ECO:0000256" key="14">
    <source>
        <dbReference type="ARBA" id="ARBA00023012"/>
    </source>
</evidence>
<dbReference type="OrthoDB" id="1931120at2"/>
<dbReference type="GO" id="GO:0000155">
    <property type="term" value="F:phosphorelay sensor kinase activity"/>
    <property type="evidence" value="ECO:0007669"/>
    <property type="project" value="InterPro"/>
</dbReference>
<evidence type="ECO:0000256" key="2">
    <source>
        <dbReference type="ARBA" id="ARBA00004429"/>
    </source>
</evidence>
<dbReference type="InterPro" id="IPR003594">
    <property type="entry name" value="HATPase_dom"/>
</dbReference>
<dbReference type="eggNOG" id="COG4191">
    <property type="taxonomic scope" value="Bacteria"/>
</dbReference>
<dbReference type="Pfam" id="PF17203">
    <property type="entry name" value="sCache_3_2"/>
    <property type="match status" value="1"/>
</dbReference>
<evidence type="ECO:0000256" key="16">
    <source>
        <dbReference type="ARBA" id="ARBA00023136"/>
    </source>
</evidence>
<feature type="domain" description="Histidine kinase" evidence="19">
    <location>
        <begin position="245"/>
        <end position="453"/>
    </location>
</feature>
<organism evidence="20 21">
    <name type="scientific">Klebsiella aerogenes (strain ATCC 13048 / DSM 30053 / CCUG 1429 / JCM 1235 / KCTC 2190 / NBRC 13534 / NCIMB 10102 / NCTC 10006 / CDC 819-56)</name>
    <name type="common">Enterobacter aerogenes</name>
    <dbReference type="NCBI Taxonomy" id="1028307"/>
    <lineage>
        <taxon>Bacteria</taxon>
        <taxon>Pseudomonadati</taxon>
        <taxon>Pseudomonadota</taxon>
        <taxon>Gammaproteobacteria</taxon>
        <taxon>Enterobacterales</taxon>
        <taxon>Enterobacteriaceae</taxon>
        <taxon>Klebsiella/Raoultella group</taxon>
        <taxon>Klebsiella</taxon>
    </lineage>
</organism>
<evidence type="ECO:0000256" key="11">
    <source>
        <dbReference type="ARBA" id="ARBA00022833"/>
    </source>
</evidence>
<evidence type="ECO:0000256" key="17">
    <source>
        <dbReference type="ARBA" id="ARBA00044982"/>
    </source>
</evidence>
<keyword evidence="14" id="KW-0902">Two-component regulatory system</keyword>
<keyword evidence="8 18" id="KW-0812">Transmembrane</keyword>
<dbReference type="PROSITE" id="PS50109">
    <property type="entry name" value="HIS_KIN"/>
    <property type="match status" value="1"/>
</dbReference>
<feature type="transmembrane region" description="Helical" evidence="18">
    <location>
        <begin position="12"/>
        <end position="32"/>
    </location>
</feature>
<evidence type="ECO:0000313" key="21">
    <source>
        <dbReference type="Proteomes" id="UP000008881"/>
    </source>
</evidence>
<dbReference type="AlphaFoldDB" id="A0A0H3FUV3"/>
<evidence type="ECO:0000256" key="5">
    <source>
        <dbReference type="ARBA" id="ARBA00022519"/>
    </source>
</evidence>
<dbReference type="NCBIfam" id="NF007688">
    <property type="entry name" value="PRK10364.1"/>
    <property type="match status" value="1"/>
</dbReference>
<dbReference type="InterPro" id="IPR005467">
    <property type="entry name" value="His_kinase_dom"/>
</dbReference>
<keyword evidence="9" id="KW-0547">Nucleotide-binding</keyword>
<dbReference type="InterPro" id="IPR029151">
    <property type="entry name" value="Sensor-like_sf"/>
</dbReference>
<name>A0A0H3FUV3_KLEAK</name>
<dbReference type="InterPro" id="IPR003661">
    <property type="entry name" value="HisK_dim/P_dom"/>
</dbReference>
<sequence length="461" mass="51585">MLRITSCFRDSLSWLLTGTVVLLVLLFSAMIVRDYGRETAAARQNIEEKGSVLIRALESGTRVGMGMRMHHAQLQALLEEMAWQPGVLWFAVTDENGKIIAHSDPQQVDTALYSPAQMRELKVGEQERWRRLAEPQPALEIYRQFRPLNPARGHHMGMMKRCNSALAQPNVPQVIFIAFDSRELDAAQARGLRNMMIMLVAAALVIVATILAQFWFRRYRRSRQQLQEAMARKEKLMALGHLAAGVAHEIRNPLSSIKGLAKYFAERTPPGGEAQELALVMAKEADRLNRVVSELLELVRPAHLNYQSVDINALIHHSLQLVSQDAQSRGIELQFTPRPELTSIKADPDRLNQVLLNLYLNAMQAIGRDGVIHVSASEADRQRVKIVVKDSGKGMSDEELQAIFTPYFTTKADGTGLGLAVVQNIIEQHGGTIRAESQPGAGAIFTLWLPVDAQRREDEQR</sequence>
<keyword evidence="11" id="KW-0862">Zinc</keyword>
<dbReference type="SUPFAM" id="SSF103190">
    <property type="entry name" value="Sensory domain-like"/>
    <property type="match status" value="1"/>
</dbReference>
<dbReference type="RefSeq" id="WP_015704019.1">
    <property type="nucleotide sequence ID" value="NC_015663.1"/>
</dbReference>
<keyword evidence="6" id="KW-0597">Phosphoprotein</keyword>
<keyword evidence="10" id="KW-0418">Kinase</keyword>